<reference evidence="3" key="1">
    <citation type="submission" date="2025-08" db="UniProtKB">
        <authorList>
            <consortium name="RefSeq"/>
        </authorList>
    </citation>
    <scope>IDENTIFICATION</scope>
    <source>
        <tissue evidence="3">Whole larval tissue</tissue>
    </source>
</reference>
<protein>
    <submittedName>
        <fullName evidence="3">Uncharacterized protein LOC118282020 isoform X1</fullName>
    </submittedName>
</protein>
<feature type="compositionally biased region" description="Polar residues" evidence="1">
    <location>
        <begin position="320"/>
        <end position="342"/>
    </location>
</feature>
<gene>
    <name evidence="3" type="primary">LOC118282020</name>
</gene>
<proteinExistence type="predicted"/>
<dbReference type="RefSeq" id="XP_050559107.1">
    <property type="nucleotide sequence ID" value="XM_050703150.1"/>
</dbReference>
<dbReference type="Proteomes" id="UP000829999">
    <property type="component" value="Chromosome 23"/>
</dbReference>
<organism evidence="2 3">
    <name type="scientific">Spodoptera frugiperda</name>
    <name type="common">Fall armyworm</name>
    <dbReference type="NCBI Taxonomy" id="7108"/>
    <lineage>
        <taxon>Eukaryota</taxon>
        <taxon>Metazoa</taxon>
        <taxon>Ecdysozoa</taxon>
        <taxon>Arthropoda</taxon>
        <taxon>Hexapoda</taxon>
        <taxon>Insecta</taxon>
        <taxon>Pterygota</taxon>
        <taxon>Neoptera</taxon>
        <taxon>Endopterygota</taxon>
        <taxon>Lepidoptera</taxon>
        <taxon>Glossata</taxon>
        <taxon>Ditrysia</taxon>
        <taxon>Noctuoidea</taxon>
        <taxon>Noctuidae</taxon>
        <taxon>Amphipyrinae</taxon>
        <taxon>Spodoptera</taxon>
    </lineage>
</organism>
<evidence type="ECO:0000313" key="2">
    <source>
        <dbReference type="Proteomes" id="UP000829999"/>
    </source>
</evidence>
<dbReference type="AlphaFoldDB" id="A0A9R0E4H8"/>
<feature type="compositionally biased region" description="Low complexity" evidence="1">
    <location>
        <begin position="178"/>
        <end position="194"/>
    </location>
</feature>
<dbReference type="OrthoDB" id="7411817at2759"/>
<dbReference type="GeneID" id="118282020"/>
<feature type="region of interest" description="Disordered" evidence="1">
    <location>
        <begin position="106"/>
        <end position="248"/>
    </location>
</feature>
<name>A0A9R0E4H8_SPOFR</name>
<feature type="compositionally biased region" description="Basic and acidic residues" evidence="1">
    <location>
        <begin position="160"/>
        <end position="169"/>
    </location>
</feature>
<feature type="compositionally biased region" description="Polar residues" evidence="1">
    <location>
        <begin position="135"/>
        <end position="147"/>
    </location>
</feature>
<feature type="region of interest" description="Disordered" evidence="1">
    <location>
        <begin position="314"/>
        <end position="356"/>
    </location>
</feature>
<keyword evidence="2" id="KW-1185">Reference proteome</keyword>
<sequence>MFENTTIVLHAALLLRRLRTASVTRALILLTPRYVAPVRRARSNALTVFPKMSFVVTLAITIVITKSPVSGFTIPRQLSILDSTPDLETGESTQLEVRSDLKILNNSNSNDLRKTNESDSSVIAINDPNNREKNYTLNKNATQQTVNKTDDTDIQTNVPKNDKSEDNTDHPNTNSIRTSQSITTSAPSTSQTTTREPGISTAAEQTSLTTDSQINITKKSSNTIANDSKVQSENYTESKSYRNSSEPMQTSVNINVTDNITSIAKHEAVNINDTSNNNNTIKKDNNKMINRGTDIFILNDTEFKSAAERKDPRSIFDLQNLDNKNQSNNSDQEADQTNSKELSSITPTDTTSTIDTSTYYPELKTDVTKVDTTTEATTNTDYSTAKTLTSDFKTLSLPPWKKYTIIDRKRTSTEDTTASTKEMAVAETAQISLDEVLNNTFIPSLEKLKNDLLNSQESTTSKLETSSATGTTNVNITESSETPTPSMIVTTETGNTKLELVSKRAGYKDNRETTMTQLYEATTSELPPTLSKNNTEMFSSMYETEASEVEGPDTKNVTVYESQSQLAEDAIKEELLKEEMLNDNEENAKRYVLPRVEDSKDEKYSEGLVTVPESDTEDMLSVKPIGIEKKKNTILYTVNPSYKPLKKIDVQPPKQFVRDPDDNSWRNESISSLGIVFKPKNASKSFTQVLKNKTEIELANMTDRDNKDDVPDLRVRLEKIAEVRKSKKRINKFGDTVYSDYEESGERANLSLKEDTTTPSFEDSILDFTPPPIPKSLTTEIDLSINAISTDTFSLFKNDMKPPTTNKPKKFYNVAEYYDATDEYDADYVNQHKIDLKKFTKPLTTKETPVTPPPQVFQTKPMREYQPERKATLQYFPPTQKNTQKVNINDYDVDFNRKVNLYTMKAPLRTSPTSFATASPVATEKYLPVSKVTIRPTYTPMYQTEGLERNPYLTTQPRVTDSPNGFVPNDGNFNRASYVIKHYRDFINEAAKESEDERGEYQYTEPPLRGVTITELTKMTTSKDTNPGDDDYEYDVKFRKDIMNRFVDNFNQNSERFKVDFPILYNSSIVHRQTPENGRIASSTAFIKRLYEVNEPRASNFLSHRKPCDPHCDPNLTVELSPAYELHYYVPDQEEKEEMEQKPATVPYQYRL</sequence>
<evidence type="ECO:0000256" key="1">
    <source>
        <dbReference type="SAM" id="MobiDB-lite"/>
    </source>
</evidence>
<feature type="compositionally biased region" description="Low complexity" evidence="1">
    <location>
        <begin position="343"/>
        <end position="356"/>
    </location>
</feature>
<evidence type="ECO:0000313" key="3">
    <source>
        <dbReference type="RefSeq" id="XP_050559107.1"/>
    </source>
</evidence>
<feature type="region of interest" description="Disordered" evidence="1">
    <location>
        <begin position="458"/>
        <end position="488"/>
    </location>
</feature>
<feature type="compositionally biased region" description="Polar residues" evidence="1">
    <location>
        <begin position="202"/>
        <end position="248"/>
    </location>
</feature>
<accession>A0A9R0E4H8</accession>